<dbReference type="GO" id="GO:0035145">
    <property type="term" value="C:exon-exon junction complex"/>
    <property type="evidence" value="ECO:0007669"/>
    <property type="project" value="TreeGrafter"/>
</dbReference>
<dbReference type="GO" id="GO:1903259">
    <property type="term" value="P:exon-exon junction complex disassembly"/>
    <property type="evidence" value="ECO:0007669"/>
    <property type="project" value="InterPro"/>
</dbReference>
<dbReference type="EMBL" id="ML220139">
    <property type="protein sequence ID" value="TGZ78609.1"/>
    <property type="molecule type" value="Genomic_DNA"/>
</dbReference>
<evidence type="ECO:0000259" key="2">
    <source>
        <dbReference type="SMART" id="SM01273"/>
    </source>
</evidence>
<feature type="compositionally biased region" description="Basic and acidic residues" evidence="1">
    <location>
        <begin position="108"/>
        <end position="134"/>
    </location>
</feature>
<name>A0A4S2MRK1_9PEZI</name>
<dbReference type="GO" id="GO:0005737">
    <property type="term" value="C:cytoplasm"/>
    <property type="evidence" value="ECO:0007669"/>
    <property type="project" value="TreeGrafter"/>
</dbReference>
<dbReference type="Pfam" id="PF09282">
    <property type="entry name" value="Mago-bind"/>
    <property type="match status" value="1"/>
</dbReference>
<dbReference type="OrthoDB" id="21625at2759"/>
<sequence>SSTSKAGITTNAEGQRIIPSSVRADGSARREIRVRAGYVPPEDVEIYQNRRAEAWKNQGRGGVPGAEVVDDSKTDPAKANKNAKRRAARKRAAEAATADGDLSTAAKENTKKEADPAPEEQKPVDEQAEKEKKAKAIRKKIRQANDLKSRREGGEALLPEQLDKIIKLNELMRQLKALGFD</sequence>
<dbReference type="Proteomes" id="UP000298138">
    <property type="component" value="Unassembled WGS sequence"/>
</dbReference>
<feature type="non-terminal residue" evidence="3">
    <location>
        <position position="1"/>
    </location>
</feature>
<keyword evidence="4" id="KW-1185">Reference proteome</keyword>
<dbReference type="InterPro" id="IPR039333">
    <property type="entry name" value="PYM1"/>
</dbReference>
<feature type="region of interest" description="Disordered" evidence="1">
    <location>
        <begin position="55"/>
        <end position="156"/>
    </location>
</feature>
<dbReference type="InterPro" id="IPR036348">
    <property type="entry name" value="WIBG_N_sf"/>
</dbReference>
<accession>A0A4S2MRK1</accession>
<proteinExistence type="predicted"/>
<dbReference type="InterPro" id="IPR015362">
    <property type="entry name" value="WIBG_mago-bd"/>
</dbReference>
<feature type="non-terminal residue" evidence="3">
    <location>
        <position position="181"/>
    </location>
</feature>
<evidence type="ECO:0000313" key="4">
    <source>
        <dbReference type="Proteomes" id="UP000298138"/>
    </source>
</evidence>
<evidence type="ECO:0000256" key="1">
    <source>
        <dbReference type="SAM" id="MobiDB-lite"/>
    </source>
</evidence>
<dbReference type="PANTHER" id="PTHR22959:SF0">
    <property type="entry name" value="PARTNER OF Y14 AND MAGO"/>
    <property type="match status" value="1"/>
</dbReference>
<gene>
    <name evidence="3" type="ORF">EX30DRAFT_288029</name>
</gene>
<feature type="compositionally biased region" description="Basic residues" evidence="1">
    <location>
        <begin position="81"/>
        <end position="90"/>
    </location>
</feature>
<feature type="domain" description="WIBG Mago-binding" evidence="2">
    <location>
        <begin position="14"/>
        <end position="40"/>
    </location>
</feature>
<dbReference type="SUPFAM" id="SSF101931">
    <property type="entry name" value="Pym (Within the bgcn gene intron protein, WIBG), N-terminal domain"/>
    <property type="match status" value="1"/>
</dbReference>
<feature type="compositionally biased region" description="Basic and acidic residues" evidence="1">
    <location>
        <begin position="143"/>
        <end position="154"/>
    </location>
</feature>
<dbReference type="AlphaFoldDB" id="A0A4S2MRK1"/>
<feature type="region of interest" description="Disordered" evidence="1">
    <location>
        <begin position="1"/>
        <end position="32"/>
    </location>
</feature>
<dbReference type="PANTHER" id="PTHR22959">
    <property type="entry name" value="PYM PROTEIN"/>
    <property type="match status" value="1"/>
</dbReference>
<feature type="compositionally biased region" description="Polar residues" evidence="1">
    <location>
        <begin position="1"/>
        <end position="13"/>
    </location>
</feature>
<protein>
    <recommendedName>
        <fullName evidence="2">WIBG Mago-binding domain-containing protein</fullName>
    </recommendedName>
</protein>
<dbReference type="GO" id="GO:0003723">
    <property type="term" value="F:RNA binding"/>
    <property type="evidence" value="ECO:0007669"/>
    <property type="project" value="TreeGrafter"/>
</dbReference>
<dbReference type="STRING" id="341454.A0A4S2MRK1"/>
<dbReference type="InParanoid" id="A0A4S2MRK1"/>
<reference evidence="3 4" key="1">
    <citation type="submission" date="2019-04" db="EMBL/GenBank/DDBJ databases">
        <title>Comparative genomics and transcriptomics to analyze fruiting body development in filamentous ascomycetes.</title>
        <authorList>
            <consortium name="DOE Joint Genome Institute"/>
            <person name="Lutkenhaus R."/>
            <person name="Traeger S."/>
            <person name="Breuer J."/>
            <person name="Kuo A."/>
            <person name="Lipzen A."/>
            <person name="Pangilinan J."/>
            <person name="Dilworth D."/>
            <person name="Sandor L."/>
            <person name="Poggeler S."/>
            <person name="Barry K."/>
            <person name="Grigoriev I.V."/>
            <person name="Nowrousian M."/>
        </authorList>
    </citation>
    <scope>NUCLEOTIDE SEQUENCE [LARGE SCALE GENOMIC DNA]</scope>
    <source>
        <strain evidence="3 4">CBS 389.68</strain>
    </source>
</reference>
<organism evidence="3 4">
    <name type="scientific">Ascodesmis nigricans</name>
    <dbReference type="NCBI Taxonomy" id="341454"/>
    <lineage>
        <taxon>Eukaryota</taxon>
        <taxon>Fungi</taxon>
        <taxon>Dikarya</taxon>
        <taxon>Ascomycota</taxon>
        <taxon>Pezizomycotina</taxon>
        <taxon>Pezizomycetes</taxon>
        <taxon>Pezizales</taxon>
        <taxon>Ascodesmidaceae</taxon>
        <taxon>Ascodesmis</taxon>
    </lineage>
</organism>
<evidence type="ECO:0000313" key="3">
    <source>
        <dbReference type="EMBL" id="TGZ78609.1"/>
    </source>
</evidence>
<dbReference type="SMART" id="SM01273">
    <property type="entry name" value="Mago-bind"/>
    <property type="match status" value="1"/>
</dbReference>